<organism evidence="1 2">
    <name type="scientific">Urinicoccus massiliensis</name>
    <dbReference type="NCBI Taxonomy" id="1723382"/>
    <lineage>
        <taxon>Bacteria</taxon>
        <taxon>Bacillati</taxon>
        <taxon>Bacillota</taxon>
        <taxon>Tissierellia</taxon>
        <taxon>Tissierellales</taxon>
        <taxon>Peptoniphilaceae</taxon>
        <taxon>Urinicoccus</taxon>
    </lineage>
</organism>
<dbReference type="Proteomes" id="UP000377798">
    <property type="component" value="Unassembled WGS sequence"/>
</dbReference>
<reference evidence="1 2" key="1">
    <citation type="submission" date="2019-02" db="EMBL/GenBank/DDBJ databases">
        <authorList>
            <consortium name="Pathogen Informatics"/>
        </authorList>
    </citation>
    <scope>NUCLEOTIDE SEQUENCE [LARGE SCALE GENOMIC DNA]</scope>
    <source>
        <strain evidence="1 2">3012STDY7089603</strain>
    </source>
</reference>
<comment type="caution">
    <text evidence="1">The sequence shown here is derived from an EMBL/GenBank/DDBJ whole genome shotgun (WGS) entry which is preliminary data.</text>
</comment>
<name>A0A8H2QSK8_9FIRM</name>
<protein>
    <submittedName>
        <fullName evidence="1">Domain of uncharacterized function (DUF1836)</fullName>
    </submittedName>
</protein>
<dbReference type="PANTHER" id="PTHR40056:SF1">
    <property type="entry name" value="DUF1836 DOMAIN-CONTAINING PROTEIN"/>
    <property type="match status" value="1"/>
</dbReference>
<dbReference type="InterPro" id="IPR014975">
    <property type="entry name" value="DUF1836"/>
</dbReference>
<accession>A0A8H2QSK8</accession>
<sequence>MENFKALREFKKTNWEDIPDYGLYSMQVLTYLEEHLLSYFPDMVTLTSSMINNYVKNGIIPKPVNKKYYRDHIGILMVVAVLKELLPLESIKEGIDLQLGIMGIERAYNEFMDILEGSLRDLLAALQVGKGMSYEGFEADWDSVSLTIAIKAFAFQTLTREILKARGIYHQEGQDD</sequence>
<dbReference type="EMBL" id="CAACYI010000001">
    <property type="protein sequence ID" value="VFB15985.1"/>
    <property type="molecule type" value="Genomic_DNA"/>
</dbReference>
<evidence type="ECO:0000313" key="1">
    <source>
        <dbReference type="EMBL" id="VFB15985.1"/>
    </source>
</evidence>
<dbReference type="AlphaFoldDB" id="A0A8H2QSK8"/>
<proteinExistence type="predicted"/>
<dbReference type="Pfam" id="PF08876">
    <property type="entry name" value="DUF1836"/>
    <property type="match status" value="1"/>
</dbReference>
<dbReference type="PANTHER" id="PTHR40056">
    <property type="entry name" value="HYPOTHETICAL CYTOSOLIC PROTEIN"/>
    <property type="match status" value="1"/>
</dbReference>
<evidence type="ECO:0000313" key="2">
    <source>
        <dbReference type="Proteomes" id="UP000377798"/>
    </source>
</evidence>
<dbReference type="RefSeq" id="WP_131748440.1">
    <property type="nucleotide sequence ID" value="NZ_CAACYI010000001.1"/>
</dbReference>
<keyword evidence="2" id="KW-1185">Reference proteome</keyword>
<gene>
    <name evidence="1" type="ORF">NCTC13150_00495</name>
</gene>